<protein>
    <submittedName>
        <fullName evidence="9">Plasmid stability protein StbB homolog</fullName>
    </submittedName>
</protein>
<feature type="domain" description="PIN" evidence="8">
    <location>
        <begin position="3"/>
        <end position="129"/>
    </location>
</feature>
<comment type="similarity">
    <text evidence="7">Belongs to the PINc/VapC protein family.</text>
</comment>
<accession>A0A1Z4UYR8</accession>
<evidence type="ECO:0000256" key="2">
    <source>
        <dbReference type="ARBA" id="ARBA00022649"/>
    </source>
</evidence>
<keyword evidence="4" id="KW-0479">Metal-binding</keyword>
<dbReference type="PANTHER" id="PTHR33653:SF1">
    <property type="entry name" value="RIBONUCLEASE VAPC2"/>
    <property type="match status" value="1"/>
</dbReference>
<dbReference type="AlphaFoldDB" id="A0A1Z4UYR8"/>
<organism evidence="9 10">
    <name type="scientific">Dolichospermum compactum NIES-806</name>
    <dbReference type="NCBI Taxonomy" id="1973481"/>
    <lineage>
        <taxon>Bacteria</taxon>
        <taxon>Bacillati</taxon>
        <taxon>Cyanobacteriota</taxon>
        <taxon>Cyanophyceae</taxon>
        <taxon>Nostocales</taxon>
        <taxon>Aphanizomenonaceae</taxon>
        <taxon>Dolichospermum</taxon>
        <taxon>Dolichospermum compactum</taxon>
    </lineage>
</organism>
<dbReference type="GO" id="GO:0046872">
    <property type="term" value="F:metal ion binding"/>
    <property type="evidence" value="ECO:0007669"/>
    <property type="project" value="UniProtKB-KW"/>
</dbReference>
<evidence type="ECO:0000256" key="7">
    <source>
        <dbReference type="ARBA" id="ARBA00038093"/>
    </source>
</evidence>
<evidence type="ECO:0000259" key="8">
    <source>
        <dbReference type="Pfam" id="PF01850"/>
    </source>
</evidence>
<dbReference type="SUPFAM" id="SSF88723">
    <property type="entry name" value="PIN domain-like"/>
    <property type="match status" value="1"/>
</dbReference>
<keyword evidence="6" id="KW-0460">Magnesium</keyword>
<sequence length="142" mass="16386">MTYLIDTCVMSEFVKKAPNPQVSQWFNQQPIEQLFLSSITIAEIKKGIYKIQDSQPERYQKLKIWLQKVETEFSSHILPLNNDILDNWAKFSANAELKGKKLAVMDSLIAATAYHHKLTLVTRNVDDFKLTPVKIMNPYSLV</sequence>
<dbReference type="PANTHER" id="PTHR33653">
    <property type="entry name" value="RIBONUCLEASE VAPC2"/>
    <property type="match status" value="1"/>
</dbReference>
<dbReference type="CDD" id="cd18746">
    <property type="entry name" value="PIN_VapC4-5_FitB-like"/>
    <property type="match status" value="1"/>
</dbReference>
<dbReference type="GO" id="GO:0004518">
    <property type="term" value="F:nuclease activity"/>
    <property type="evidence" value="ECO:0007669"/>
    <property type="project" value="UniProtKB-KW"/>
</dbReference>
<reference evidence="9 10" key="1">
    <citation type="submission" date="2017-06" db="EMBL/GenBank/DDBJ databases">
        <title>Genome sequencing of cyanobaciteial culture collection at National Institute for Environmental Studies (NIES).</title>
        <authorList>
            <person name="Hirose Y."/>
            <person name="Shimura Y."/>
            <person name="Fujisawa T."/>
            <person name="Nakamura Y."/>
            <person name="Kawachi M."/>
        </authorList>
    </citation>
    <scope>NUCLEOTIDE SEQUENCE [LARGE SCALE GENOMIC DNA]</scope>
    <source>
        <strain evidence="9 10">NIES-806</strain>
    </source>
</reference>
<keyword evidence="10" id="KW-1185">Reference proteome</keyword>
<evidence type="ECO:0000256" key="1">
    <source>
        <dbReference type="ARBA" id="ARBA00001946"/>
    </source>
</evidence>
<keyword evidence="5" id="KW-0378">Hydrolase</keyword>
<evidence type="ECO:0000256" key="4">
    <source>
        <dbReference type="ARBA" id="ARBA00022723"/>
    </source>
</evidence>
<keyword evidence="2" id="KW-1277">Toxin-antitoxin system</keyword>
<dbReference type="OrthoDB" id="9815354at2"/>
<evidence type="ECO:0000256" key="6">
    <source>
        <dbReference type="ARBA" id="ARBA00022842"/>
    </source>
</evidence>
<name>A0A1Z4UYR8_9CYAN</name>
<dbReference type="RefSeq" id="WP_096663765.1">
    <property type="nucleotide sequence ID" value="NZ_AP018316.1"/>
</dbReference>
<dbReference type="InterPro" id="IPR050556">
    <property type="entry name" value="Type_II_TA_system_RNase"/>
</dbReference>
<dbReference type="Pfam" id="PF01850">
    <property type="entry name" value="PIN"/>
    <property type="match status" value="1"/>
</dbReference>
<evidence type="ECO:0000256" key="3">
    <source>
        <dbReference type="ARBA" id="ARBA00022722"/>
    </source>
</evidence>
<evidence type="ECO:0000256" key="5">
    <source>
        <dbReference type="ARBA" id="ARBA00022801"/>
    </source>
</evidence>
<dbReference type="InterPro" id="IPR029060">
    <property type="entry name" value="PIN-like_dom_sf"/>
</dbReference>
<dbReference type="InterPro" id="IPR002716">
    <property type="entry name" value="PIN_dom"/>
</dbReference>
<proteinExistence type="inferred from homology"/>
<dbReference type="KEGG" id="dcm:NIES806_05730"/>
<dbReference type="GO" id="GO:0016787">
    <property type="term" value="F:hydrolase activity"/>
    <property type="evidence" value="ECO:0007669"/>
    <property type="project" value="UniProtKB-KW"/>
</dbReference>
<keyword evidence="3" id="KW-0540">Nuclease</keyword>
<dbReference type="EMBL" id="AP018316">
    <property type="protein sequence ID" value="BAZ84387.1"/>
    <property type="molecule type" value="Genomic_DNA"/>
</dbReference>
<evidence type="ECO:0000313" key="9">
    <source>
        <dbReference type="EMBL" id="BAZ84387.1"/>
    </source>
</evidence>
<dbReference type="Gene3D" id="3.40.50.1010">
    <property type="entry name" value="5'-nuclease"/>
    <property type="match status" value="1"/>
</dbReference>
<comment type="cofactor">
    <cofactor evidence="1">
        <name>Mg(2+)</name>
        <dbReference type="ChEBI" id="CHEBI:18420"/>
    </cofactor>
</comment>
<dbReference type="Proteomes" id="UP000218702">
    <property type="component" value="Chromosome"/>
</dbReference>
<gene>
    <name evidence="9" type="ORF">NIES806_05730</name>
</gene>
<evidence type="ECO:0000313" key="10">
    <source>
        <dbReference type="Proteomes" id="UP000218702"/>
    </source>
</evidence>